<feature type="transmembrane region" description="Helical" evidence="6">
    <location>
        <begin position="294"/>
        <end position="316"/>
    </location>
</feature>
<dbReference type="Pfam" id="PF07690">
    <property type="entry name" value="MFS_1"/>
    <property type="match status" value="1"/>
</dbReference>
<evidence type="ECO:0000259" key="7">
    <source>
        <dbReference type="PROSITE" id="PS50850"/>
    </source>
</evidence>
<comment type="caution">
    <text evidence="8">The sequence shown here is derived from an EMBL/GenBank/DDBJ whole genome shotgun (WGS) entry which is preliminary data.</text>
</comment>
<dbReference type="PROSITE" id="PS50850">
    <property type="entry name" value="MFS"/>
    <property type="match status" value="1"/>
</dbReference>
<dbReference type="PRINTS" id="PR01035">
    <property type="entry name" value="TCRTETA"/>
</dbReference>
<dbReference type="InterPro" id="IPR036259">
    <property type="entry name" value="MFS_trans_sf"/>
</dbReference>
<dbReference type="Gene3D" id="1.20.1250.20">
    <property type="entry name" value="MFS general substrate transporter like domains"/>
    <property type="match status" value="1"/>
</dbReference>
<name>A0AAW4FVG1_9HYPH</name>
<feature type="transmembrane region" description="Helical" evidence="6">
    <location>
        <begin position="328"/>
        <end position="348"/>
    </location>
</feature>
<reference evidence="8 9" key="1">
    <citation type="submission" date="2020-01" db="EMBL/GenBank/DDBJ databases">
        <title>Draft genome assembly of Ensifer adhaerens T173.</title>
        <authorList>
            <person name="Craig J.E."/>
            <person name="Stinchcombe J.R."/>
        </authorList>
    </citation>
    <scope>NUCLEOTIDE SEQUENCE [LARGE SCALE GENOMIC DNA]</scope>
    <source>
        <strain evidence="8 9">T173</strain>
    </source>
</reference>
<evidence type="ECO:0000256" key="3">
    <source>
        <dbReference type="ARBA" id="ARBA00022692"/>
    </source>
</evidence>
<gene>
    <name evidence="8" type="ORF">GFB56_31410</name>
</gene>
<feature type="domain" description="Major facilitator superfamily (MFS) profile" evidence="7">
    <location>
        <begin position="6"/>
        <end position="382"/>
    </location>
</feature>
<feature type="transmembrane region" description="Helical" evidence="6">
    <location>
        <begin position="97"/>
        <end position="118"/>
    </location>
</feature>
<evidence type="ECO:0000256" key="1">
    <source>
        <dbReference type="ARBA" id="ARBA00004651"/>
    </source>
</evidence>
<dbReference type="GO" id="GO:0022857">
    <property type="term" value="F:transmembrane transporter activity"/>
    <property type="evidence" value="ECO:0007669"/>
    <property type="project" value="InterPro"/>
</dbReference>
<feature type="transmembrane region" description="Helical" evidence="6">
    <location>
        <begin position="158"/>
        <end position="176"/>
    </location>
</feature>
<evidence type="ECO:0000313" key="9">
    <source>
        <dbReference type="Proteomes" id="UP000744980"/>
    </source>
</evidence>
<dbReference type="GO" id="GO:0005886">
    <property type="term" value="C:plasma membrane"/>
    <property type="evidence" value="ECO:0007669"/>
    <property type="project" value="UniProtKB-SubCell"/>
</dbReference>
<dbReference type="InterPro" id="IPR050189">
    <property type="entry name" value="MFS_Efflux_Transporters"/>
</dbReference>
<dbReference type="Proteomes" id="UP000744980">
    <property type="component" value="Unassembled WGS sequence"/>
</dbReference>
<dbReference type="EMBL" id="WXFA01000040">
    <property type="protein sequence ID" value="MBM3095233.1"/>
    <property type="molecule type" value="Genomic_DNA"/>
</dbReference>
<dbReference type="InterPro" id="IPR001958">
    <property type="entry name" value="Tet-R_TetA/multi-R_MdtG-like"/>
</dbReference>
<accession>A0AAW4FVG1</accession>
<protein>
    <submittedName>
        <fullName evidence="8">MFS transporter</fullName>
    </submittedName>
</protein>
<comment type="subcellular location">
    <subcellularLocation>
        <location evidence="1">Cell membrane</location>
        <topology evidence="1">Multi-pass membrane protein</topology>
    </subcellularLocation>
</comment>
<sequence>MPSRILLHILALAVFFVGATEFMLSAMLAPLAQAFDITPAHASWLVSSYALSYAIAAPIFGFLSDRMDRRRLLLVSLVLFAVDGLALTIAPSFGAAIALRMFGGVASAALIPTAFALVSDIVPARRQSAAMGVVMIGMTFGIVAGPVFAGILTDAFDWRAPFHATATGCLVAFIIAQRVIPSQPSRRPAKKPKRLAWIVRGSITRPLFAKGLWNGTAVAGFLLAGEVLRLRHGLSVGAVGVSVSAFGLGLAIGNLGIGPVSRLCRKDDVTLVVALALLILAVSTFMLAPLPLTGGLVCLVIWGFALGLAAPASTSMLATRSDADKGQVLAVSESLNNLAILVVLPIAATQLEVAGTASAMIVLGISLAASLALTMVDRRFLRLQGS</sequence>
<proteinExistence type="predicted"/>
<dbReference type="RefSeq" id="WP_203529704.1">
    <property type="nucleotide sequence ID" value="NZ_CP083373.1"/>
</dbReference>
<evidence type="ECO:0000313" key="8">
    <source>
        <dbReference type="EMBL" id="MBM3095233.1"/>
    </source>
</evidence>
<feature type="transmembrane region" description="Helical" evidence="6">
    <location>
        <begin position="354"/>
        <end position="376"/>
    </location>
</feature>
<dbReference type="PANTHER" id="PTHR43124:SF3">
    <property type="entry name" value="CHLORAMPHENICOL EFFLUX PUMP RV0191"/>
    <property type="match status" value="1"/>
</dbReference>
<feature type="transmembrane region" description="Helical" evidence="6">
    <location>
        <begin position="44"/>
        <end position="63"/>
    </location>
</feature>
<dbReference type="AlphaFoldDB" id="A0AAW4FVG1"/>
<evidence type="ECO:0000256" key="6">
    <source>
        <dbReference type="SAM" id="Phobius"/>
    </source>
</evidence>
<dbReference type="InterPro" id="IPR020846">
    <property type="entry name" value="MFS_dom"/>
</dbReference>
<feature type="transmembrane region" description="Helical" evidence="6">
    <location>
        <begin position="130"/>
        <end position="152"/>
    </location>
</feature>
<evidence type="ECO:0000256" key="5">
    <source>
        <dbReference type="ARBA" id="ARBA00023136"/>
    </source>
</evidence>
<dbReference type="PANTHER" id="PTHR43124">
    <property type="entry name" value="PURINE EFFLUX PUMP PBUE"/>
    <property type="match status" value="1"/>
</dbReference>
<keyword evidence="5 6" id="KW-0472">Membrane</keyword>
<keyword evidence="4 6" id="KW-1133">Transmembrane helix</keyword>
<dbReference type="InterPro" id="IPR011701">
    <property type="entry name" value="MFS"/>
</dbReference>
<feature type="transmembrane region" description="Helical" evidence="6">
    <location>
        <begin position="236"/>
        <end position="257"/>
    </location>
</feature>
<feature type="transmembrane region" description="Helical" evidence="6">
    <location>
        <begin position="72"/>
        <end position="91"/>
    </location>
</feature>
<organism evidence="8 9">
    <name type="scientific">Ensifer canadensis</name>
    <dbReference type="NCBI Taxonomy" id="555315"/>
    <lineage>
        <taxon>Bacteria</taxon>
        <taxon>Pseudomonadati</taxon>
        <taxon>Pseudomonadota</taxon>
        <taxon>Alphaproteobacteria</taxon>
        <taxon>Hyphomicrobiales</taxon>
        <taxon>Rhizobiaceae</taxon>
        <taxon>Sinorhizobium/Ensifer group</taxon>
        <taxon>Ensifer</taxon>
    </lineage>
</organism>
<evidence type="ECO:0000256" key="4">
    <source>
        <dbReference type="ARBA" id="ARBA00022989"/>
    </source>
</evidence>
<dbReference type="SUPFAM" id="SSF103473">
    <property type="entry name" value="MFS general substrate transporter"/>
    <property type="match status" value="1"/>
</dbReference>
<feature type="transmembrane region" description="Helical" evidence="6">
    <location>
        <begin position="269"/>
        <end position="288"/>
    </location>
</feature>
<keyword evidence="2" id="KW-1003">Cell membrane</keyword>
<keyword evidence="3 6" id="KW-0812">Transmembrane</keyword>
<evidence type="ECO:0000256" key="2">
    <source>
        <dbReference type="ARBA" id="ARBA00022475"/>
    </source>
</evidence>
<feature type="transmembrane region" description="Helical" evidence="6">
    <location>
        <begin position="197"/>
        <end position="224"/>
    </location>
</feature>
<keyword evidence="9" id="KW-1185">Reference proteome</keyword>